<comment type="caution">
    <text evidence="17">The sequence shown here is derived from an EMBL/GenBank/DDBJ whole genome shotgun (WGS) entry which is preliminary data.</text>
</comment>
<dbReference type="InterPro" id="IPR039426">
    <property type="entry name" value="TonB-dep_rcpt-like"/>
</dbReference>
<dbReference type="GO" id="GO:0009279">
    <property type="term" value="C:cell outer membrane"/>
    <property type="evidence" value="ECO:0007669"/>
    <property type="project" value="UniProtKB-SubCell"/>
</dbReference>
<accession>A0A1A6C419</accession>
<dbReference type="InterPro" id="IPR010917">
    <property type="entry name" value="TonB_rcpt_CS"/>
</dbReference>
<evidence type="ECO:0000256" key="6">
    <source>
        <dbReference type="ARBA" id="ARBA00022729"/>
    </source>
</evidence>
<dbReference type="InterPro" id="IPR036942">
    <property type="entry name" value="Beta-barrel_TonB_sf"/>
</dbReference>
<dbReference type="PROSITE" id="PS52016">
    <property type="entry name" value="TONB_DEPENDENT_REC_3"/>
    <property type="match status" value="1"/>
</dbReference>
<reference evidence="17 18" key="1">
    <citation type="journal article" date="2014" name="Genome Announc.">
        <title>Draft Genome Sequence of the Iron-Oxidizing, Acidophilic, and Halotolerant 'Thiobacillus prosperus' Type Strain DSM 5130.</title>
        <authorList>
            <person name="Ossandon F.J."/>
            <person name="Cardenas J.P."/>
            <person name="Corbett M."/>
            <person name="Quatrini R."/>
            <person name="Holmes D.S."/>
            <person name="Watkin E."/>
        </authorList>
    </citation>
    <scope>NUCLEOTIDE SEQUENCE [LARGE SCALE GENOMIC DNA]</scope>
    <source>
        <strain evidence="17 18">DSM 5130</strain>
    </source>
</reference>
<evidence type="ECO:0000256" key="4">
    <source>
        <dbReference type="ARBA" id="ARBA00022496"/>
    </source>
</evidence>
<feature type="short sequence motif" description="TonB C-terminal box" evidence="13">
    <location>
        <begin position="726"/>
        <end position="743"/>
    </location>
</feature>
<evidence type="ECO:0000256" key="5">
    <source>
        <dbReference type="ARBA" id="ARBA00022692"/>
    </source>
</evidence>
<evidence type="ECO:0000256" key="3">
    <source>
        <dbReference type="ARBA" id="ARBA00022452"/>
    </source>
</evidence>
<keyword evidence="6" id="KW-0732">Signal</keyword>
<comment type="similarity">
    <text evidence="12 14">Belongs to the TonB-dependent receptor family.</text>
</comment>
<dbReference type="Pfam" id="PF07715">
    <property type="entry name" value="Plug"/>
    <property type="match status" value="1"/>
</dbReference>
<organism evidence="17 18">
    <name type="scientific">Acidihalobacter prosperus</name>
    <dbReference type="NCBI Taxonomy" id="160660"/>
    <lineage>
        <taxon>Bacteria</taxon>
        <taxon>Pseudomonadati</taxon>
        <taxon>Pseudomonadota</taxon>
        <taxon>Gammaproteobacteria</taxon>
        <taxon>Chromatiales</taxon>
        <taxon>Ectothiorhodospiraceae</taxon>
        <taxon>Acidihalobacter</taxon>
    </lineage>
</organism>
<dbReference type="PANTHER" id="PTHR32552">
    <property type="entry name" value="FERRICHROME IRON RECEPTOR-RELATED"/>
    <property type="match status" value="1"/>
</dbReference>
<protein>
    <recommendedName>
        <fullName evidence="19">TonB-dependent receptor</fullName>
    </recommendedName>
</protein>
<proteinExistence type="inferred from homology"/>
<evidence type="ECO:0000259" key="15">
    <source>
        <dbReference type="Pfam" id="PF00593"/>
    </source>
</evidence>
<evidence type="ECO:0000256" key="1">
    <source>
        <dbReference type="ARBA" id="ARBA00004571"/>
    </source>
</evidence>
<keyword evidence="4" id="KW-0410">Iron transport</keyword>
<evidence type="ECO:0000256" key="11">
    <source>
        <dbReference type="ARBA" id="ARBA00023237"/>
    </source>
</evidence>
<dbReference type="PROSITE" id="PS01156">
    <property type="entry name" value="TONB_DEPENDENT_REC_2"/>
    <property type="match status" value="1"/>
</dbReference>
<evidence type="ECO:0000256" key="14">
    <source>
        <dbReference type="RuleBase" id="RU003357"/>
    </source>
</evidence>
<sequence>MLSHADAGPTDPDMSTPVQVKKVVKTVPPEKAVATVSKTKVEHTSPTTNMLTLLRNVPGFNVVSSGPANLVSTNSAFSLNGFGSSEIGTTFDGVPIINTVRGGVYGAGSDHALTPLTMGQIGSVEVYSGANTPRENSLDSLGGTVNFVPKQPSDKAGVDLMVGTGNYATTGYSSSYGVTGDTGAIAALDGLKAIASYTHTKTDSFQKNVFAKLNAYYLNVTQPFNQGLSKLAFILTHNDEKAQTPVTVPIALVEAYGRDFQYPRDAFWNRNQTHATHMIISLESYLNPYMAGGFKFFYNDSSNDRTEHVDPNINNSYMGYALPMHTQSAFALSGYGSNFNTYNAAEATALFGSPAAGTQYQRYVDHYYNVGGKGHLTFLLPSNTVTIGGMMFSAKNLTTTAWYGADPVPIIGGYNNAWLEHDGLDYAEGYIQDNISLLKGKVHIYPGVKYVHTQPSVTDIQGYYYAYSGSASKTYGFVEPSLGVTVSPVKTVELYANYGRTYKAPDESAFYSVIGYTPVPYPVVVKPEYVNSIDAGVRYSGAYGKASLSVFDRKFEDIFSEYYDNTTGITTEYNAGRADYKGFTIAAEKPLFHHLTLMGNYGYTDAKYTNNFTGANGTVSAGMPRPDVPTYTANLGLDYAEGAWFGEISGHFVGAQYIAYNTGATSTTQLPAYETVDLKGTYTWKLRSGVVKKIKVAAYIENLLDKKYYSYAYIQGTAGGSSNYELVQVGPPRFAGVTLTASF</sequence>
<dbReference type="InterPro" id="IPR000531">
    <property type="entry name" value="Beta-barrel_TonB"/>
</dbReference>
<evidence type="ECO:0000256" key="7">
    <source>
        <dbReference type="ARBA" id="ARBA00023004"/>
    </source>
</evidence>
<keyword evidence="18" id="KW-1185">Reference proteome</keyword>
<evidence type="ECO:0000313" key="17">
    <source>
        <dbReference type="EMBL" id="OBS09312.1"/>
    </source>
</evidence>
<comment type="subcellular location">
    <subcellularLocation>
        <location evidence="1 12">Cell outer membrane</location>
        <topology evidence="1 12">Multi-pass membrane protein</topology>
    </subcellularLocation>
</comment>
<gene>
    <name evidence="17" type="ORF">Thpro_021640</name>
</gene>
<keyword evidence="5 12" id="KW-0812">Transmembrane</keyword>
<dbReference type="PANTHER" id="PTHR32552:SF89">
    <property type="entry name" value="CATECHOLATE SIDEROPHORE RECEPTOR FIU"/>
    <property type="match status" value="1"/>
</dbReference>
<evidence type="ECO:0000256" key="9">
    <source>
        <dbReference type="ARBA" id="ARBA00023077"/>
    </source>
</evidence>
<dbReference type="InterPro" id="IPR037066">
    <property type="entry name" value="Plug_dom_sf"/>
</dbReference>
<dbReference type="GO" id="GO:0015344">
    <property type="term" value="F:siderophore uptake transmembrane transporter activity"/>
    <property type="evidence" value="ECO:0007669"/>
    <property type="project" value="TreeGrafter"/>
</dbReference>
<dbReference type="Gene3D" id="2.170.130.10">
    <property type="entry name" value="TonB-dependent receptor, plug domain"/>
    <property type="match status" value="1"/>
</dbReference>
<dbReference type="Pfam" id="PF00593">
    <property type="entry name" value="TonB_dep_Rec_b-barrel"/>
    <property type="match status" value="1"/>
</dbReference>
<keyword evidence="7" id="KW-0408">Iron</keyword>
<evidence type="ECO:0000256" key="8">
    <source>
        <dbReference type="ARBA" id="ARBA00023065"/>
    </source>
</evidence>
<keyword evidence="9 14" id="KW-0798">TonB box</keyword>
<keyword evidence="3 12" id="KW-1134">Transmembrane beta strand</keyword>
<evidence type="ECO:0000313" key="18">
    <source>
        <dbReference type="Proteomes" id="UP000029273"/>
    </source>
</evidence>
<keyword evidence="10 12" id="KW-0472">Membrane</keyword>
<evidence type="ECO:0000256" key="2">
    <source>
        <dbReference type="ARBA" id="ARBA00022448"/>
    </source>
</evidence>
<feature type="domain" description="TonB-dependent receptor-like beta-barrel" evidence="15">
    <location>
        <begin position="297"/>
        <end position="703"/>
    </location>
</feature>
<dbReference type="Gene3D" id="2.40.170.20">
    <property type="entry name" value="TonB-dependent receptor, beta-barrel domain"/>
    <property type="match status" value="1"/>
</dbReference>
<evidence type="ECO:0000256" key="13">
    <source>
        <dbReference type="PROSITE-ProRule" id="PRU10144"/>
    </source>
</evidence>
<dbReference type="Proteomes" id="UP000029273">
    <property type="component" value="Unassembled WGS sequence"/>
</dbReference>
<evidence type="ECO:0008006" key="19">
    <source>
        <dbReference type="Google" id="ProtNLM"/>
    </source>
</evidence>
<dbReference type="STRING" id="160660.BJI67_01520"/>
<feature type="domain" description="TonB-dependent receptor plug" evidence="16">
    <location>
        <begin position="32"/>
        <end position="142"/>
    </location>
</feature>
<name>A0A1A6C419_9GAMM</name>
<evidence type="ECO:0000259" key="16">
    <source>
        <dbReference type="Pfam" id="PF07715"/>
    </source>
</evidence>
<keyword evidence="2 12" id="KW-0813">Transport</keyword>
<dbReference type="EMBL" id="JQSG02000003">
    <property type="protein sequence ID" value="OBS09312.1"/>
    <property type="molecule type" value="Genomic_DNA"/>
</dbReference>
<dbReference type="SUPFAM" id="SSF56935">
    <property type="entry name" value="Porins"/>
    <property type="match status" value="1"/>
</dbReference>
<keyword evidence="8" id="KW-0406">Ion transport</keyword>
<evidence type="ECO:0000256" key="12">
    <source>
        <dbReference type="PROSITE-ProRule" id="PRU01360"/>
    </source>
</evidence>
<dbReference type="InterPro" id="IPR012910">
    <property type="entry name" value="Plug_dom"/>
</dbReference>
<keyword evidence="11 12" id="KW-0998">Cell outer membrane</keyword>
<evidence type="ECO:0000256" key="10">
    <source>
        <dbReference type="ARBA" id="ARBA00023136"/>
    </source>
</evidence>
<dbReference type="AlphaFoldDB" id="A0A1A6C419"/>